<keyword evidence="2" id="KW-1185">Reference proteome</keyword>
<reference evidence="1 2" key="1">
    <citation type="submission" date="2018-08" db="EMBL/GenBank/DDBJ databases">
        <title>Fibrisoma montanum sp. nov., isolated from Danxia mountain soil.</title>
        <authorList>
            <person name="Huang Y."/>
        </authorList>
    </citation>
    <scope>NUCLEOTIDE SEQUENCE [LARGE SCALE GENOMIC DNA]</scope>
    <source>
        <strain evidence="1 2">HYT19</strain>
    </source>
</reference>
<dbReference type="AlphaFoldDB" id="A0A418M2W6"/>
<proteinExistence type="predicted"/>
<sequence length="207" mass="23244">MKSLYFSALVLLIGGCARQPSLPANSPFTVTSILNDSSWYGTGQVLRIKEPTQKLEDVRQFNLLVFTDIDYPGMGDKPNPNTDNGCVDPECTLTQQLTIYNIPLKKGRTLIADLDKRGSLKKERTSFYYVGNSGGTMKRYVDNGSKHSWVRVTKVNHSSGIVEGRFTLSLNEDMTVFNRLQNGLPETARFTEGLFRIKIKDVLIKDK</sequence>
<evidence type="ECO:0000313" key="2">
    <source>
        <dbReference type="Proteomes" id="UP000283523"/>
    </source>
</evidence>
<organism evidence="1 2">
    <name type="scientific">Fibrisoma montanum</name>
    <dbReference type="NCBI Taxonomy" id="2305895"/>
    <lineage>
        <taxon>Bacteria</taxon>
        <taxon>Pseudomonadati</taxon>
        <taxon>Bacteroidota</taxon>
        <taxon>Cytophagia</taxon>
        <taxon>Cytophagales</taxon>
        <taxon>Spirosomataceae</taxon>
        <taxon>Fibrisoma</taxon>
    </lineage>
</organism>
<dbReference type="EMBL" id="QXED01000007">
    <property type="protein sequence ID" value="RIV19890.1"/>
    <property type="molecule type" value="Genomic_DNA"/>
</dbReference>
<accession>A0A418M2W6</accession>
<dbReference type="Proteomes" id="UP000283523">
    <property type="component" value="Unassembled WGS sequence"/>
</dbReference>
<gene>
    <name evidence="1" type="ORF">DYU11_23505</name>
</gene>
<evidence type="ECO:0000313" key="1">
    <source>
        <dbReference type="EMBL" id="RIV19890.1"/>
    </source>
</evidence>
<dbReference type="RefSeq" id="WP_119670175.1">
    <property type="nucleotide sequence ID" value="NZ_QXED01000007.1"/>
</dbReference>
<name>A0A418M2W6_9BACT</name>
<dbReference type="PROSITE" id="PS51257">
    <property type="entry name" value="PROKAR_LIPOPROTEIN"/>
    <property type="match status" value="1"/>
</dbReference>
<dbReference type="OrthoDB" id="957257at2"/>
<comment type="caution">
    <text evidence="1">The sequence shown here is derived from an EMBL/GenBank/DDBJ whole genome shotgun (WGS) entry which is preliminary data.</text>
</comment>
<protein>
    <submittedName>
        <fullName evidence="1">Uncharacterized protein</fullName>
    </submittedName>
</protein>